<accession>A0ACC0Z3T6</accession>
<dbReference type="Proteomes" id="UP001163603">
    <property type="component" value="Chromosome 3"/>
</dbReference>
<reference evidence="2" key="1">
    <citation type="journal article" date="2023" name="G3 (Bethesda)">
        <title>Genome assembly and association tests identify interacting loci associated with vigor, precocity, and sex in interspecific pistachio rootstocks.</title>
        <authorList>
            <person name="Palmer W."/>
            <person name="Jacygrad E."/>
            <person name="Sagayaradj S."/>
            <person name="Cavanaugh K."/>
            <person name="Han R."/>
            <person name="Bertier L."/>
            <person name="Beede B."/>
            <person name="Kafkas S."/>
            <person name="Golino D."/>
            <person name="Preece J."/>
            <person name="Michelmore R."/>
        </authorList>
    </citation>
    <scope>NUCLEOTIDE SEQUENCE [LARGE SCALE GENOMIC DNA]</scope>
</reference>
<gene>
    <name evidence="1" type="ORF">Pint_06390</name>
</gene>
<name>A0ACC0Z3T6_9ROSI</name>
<dbReference type="EMBL" id="CM047738">
    <property type="protein sequence ID" value="KAJ0044593.1"/>
    <property type="molecule type" value="Genomic_DNA"/>
</dbReference>
<evidence type="ECO:0000313" key="2">
    <source>
        <dbReference type="Proteomes" id="UP001163603"/>
    </source>
</evidence>
<keyword evidence="2" id="KW-1185">Reference proteome</keyword>
<proteinExistence type="predicted"/>
<comment type="caution">
    <text evidence="1">The sequence shown here is derived from an EMBL/GenBank/DDBJ whole genome shotgun (WGS) entry which is preliminary data.</text>
</comment>
<evidence type="ECO:0000313" key="1">
    <source>
        <dbReference type="EMBL" id="KAJ0044593.1"/>
    </source>
</evidence>
<protein>
    <submittedName>
        <fullName evidence="1">Uncharacterized protein</fullName>
    </submittedName>
</protein>
<organism evidence="1 2">
    <name type="scientific">Pistacia integerrima</name>
    <dbReference type="NCBI Taxonomy" id="434235"/>
    <lineage>
        <taxon>Eukaryota</taxon>
        <taxon>Viridiplantae</taxon>
        <taxon>Streptophyta</taxon>
        <taxon>Embryophyta</taxon>
        <taxon>Tracheophyta</taxon>
        <taxon>Spermatophyta</taxon>
        <taxon>Magnoliopsida</taxon>
        <taxon>eudicotyledons</taxon>
        <taxon>Gunneridae</taxon>
        <taxon>Pentapetalae</taxon>
        <taxon>rosids</taxon>
        <taxon>malvids</taxon>
        <taxon>Sapindales</taxon>
        <taxon>Anacardiaceae</taxon>
        <taxon>Pistacia</taxon>
    </lineage>
</organism>
<sequence length="170" mass="18451">MENKRQATGGSSSSRNFDHLFGPKDSSSSSSSSTTGIFSSIFPPPSTMESGKESSHSGIMGSLKKQGESTKAESSIFSSKEKNSIYQNETAEPCYFSSSIYYGGQENYSPRTKTPTESDHASKKDGGEDDPNGNNANSASRGNWWQGMLALLLIPCPQYKAKSPSRYTEW</sequence>